<dbReference type="PANTHER" id="PTHR33169">
    <property type="entry name" value="PADR-FAMILY TRANSCRIPTIONAL REGULATOR"/>
    <property type="match status" value="1"/>
</dbReference>
<evidence type="ECO:0000313" key="2">
    <source>
        <dbReference type="EMBL" id="OWQ94869.1"/>
    </source>
</evidence>
<organism evidence="2 3">
    <name type="scientific">Sphingopyxis bauzanensis</name>
    <dbReference type="NCBI Taxonomy" id="651663"/>
    <lineage>
        <taxon>Bacteria</taxon>
        <taxon>Pseudomonadati</taxon>
        <taxon>Pseudomonadota</taxon>
        <taxon>Alphaproteobacteria</taxon>
        <taxon>Sphingomonadales</taxon>
        <taxon>Sphingomonadaceae</taxon>
        <taxon>Sphingopyxis</taxon>
    </lineage>
</organism>
<dbReference type="InterPro" id="IPR036388">
    <property type="entry name" value="WH-like_DNA-bd_sf"/>
</dbReference>
<dbReference type="EMBL" id="NISK01000004">
    <property type="protein sequence ID" value="OWQ94869.1"/>
    <property type="molecule type" value="Genomic_DNA"/>
</dbReference>
<proteinExistence type="predicted"/>
<dbReference type="RefSeq" id="WP_088443090.1">
    <property type="nucleotide sequence ID" value="NZ_NISK01000004.1"/>
</dbReference>
<gene>
    <name evidence="2" type="ORF">CDQ92_17655</name>
</gene>
<dbReference type="Pfam" id="PF03551">
    <property type="entry name" value="PadR"/>
    <property type="match status" value="1"/>
</dbReference>
<feature type="domain" description="Transcription regulator PadR N-terminal" evidence="1">
    <location>
        <begin position="14"/>
        <end position="86"/>
    </location>
</feature>
<comment type="caution">
    <text evidence="2">The sequence shown here is derived from an EMBL/GenBank/DDBJ whole genome shotgun (WGS) entry which is preliminary data.</text>
</comment>
<evidence type="ECO:0000313" key="3">
    <source>
        <dbReference type="Proteomes" id="UP000197361"/>
    </source>
</evidence>
<sequence>MSAEMLKGHLDAVLLATIGDEALHGYAIIEAIRARSGGHFDLPEGTIYPALHRLELAGLLASRWVQPDGGRKRRVYTLTDSGRRSLVERRAGWQSFASGIDLVLGSRA</sequence>
<dbReference type="InterPro" id="IPR052509">
    <property type="entry name" value="Metal_resp_DNA-bind_regulator"/>
</dbReference>
<dbReference type="InterPro" id="IPR036390">
    <property type="entry name" value="WH_DNA-bd_sf"/>
</dbReference>
<keyword evidence="3" id="KW-1185">Reference proteome</keyword>
<dbReference type="OrthoDB" id="3186544at2"/>
<dbReference type="InterPro" id="IPR005149">
    <property type="entry name" value="Tscrpt_reg_PadR_N"/>
</dbReference>
<name>A0A246JQB7_9SPHN</name>
<accession>A0A246JQB7</accession>
<reference evidence="2 3" key="1">
    <citation type="journal article" date="2010" name="Int. J. Syst. Evol. Microbiol.">
        <title>Sphingopyxis bauzanensis sp. nov., a psychrophilic bacterium isolated from soil.</title>
        <authorList>
            <person name="Zhang D.C."/>
            <person name="Liu H.C."/>
            <person name="Xin Y.H."/>
            <person name="Zhou Y.G."/>
            <person name="Schinner F."/>
            <person name="Margesin R."/>
        </authorList>
    </citation>
    <scope>NUCLEOTIDE SEQUENCE [LARGE SCALE GENOMIC DNA]</scope>
    <source>
        <strain evidence="2 3">DSM 22271</strain>
    </source>
</reference>
<dbReference type="PANTHER" id="PTHR33169:SF14">
    <property type="entry name" value="TRANSCRIPTIONAL REGULATOR RV3488"/>
    <property type="match status" value="1"/>
</dbReference>
<dbReference type="Gene3D" id="1.10.10.10">
    <property type="entry name" value="Winged helix-like DNA-binding domain superfamily/Winged helix DNA-binding domain"/>
    <property type="match status" value="1"/>
</dbReference>
<dbReference type="Proteomes" id="UP000197361">
    <property type="component" value="Unassembled WGS sequence"/>
</dbReference>
<protein>
    <submittedName>
        <fullName evidence="2">PadR family transcriptional regulator</fullName>
    </submittedName>
</protein>
<dbReference type="AlphaFoldDB" id="A0A246JQB7"/>
<dbReference type="SUPFAM" id="SSF46785">
    <property type="entry name" value="Winged helix' DNA-binding domain"/>
    <property type="match status" value="1"/>
</dbReference>
<evidence type="ECO:0000259" key="1">
    <source>
        <dbReference type="Pfam" id="PF03551"/>
    </source>
</evidence>